<evidence type="ECO:0000313" key="3">
    <source>
        <dbReference type="EMBL" id="KPM31149.1"/>
    </source>
</evidence>
<keyword evidence="4" id="KW-1185">Reference proteome</keyword>
<sequence length="200" mass="22228">MKKIKLVVVALVALMALSSCSSVRVLADYDKETDFNTFKTYAFYKTGIDKAQISDLDKKRILKAIEAEMDSRGFVKSQNPDLLVSIFTKEREQVDIYNNNFGWGGWGWGGLGWGGFGWGGWGFGPGWGWGWGGGFGPDVATRTEGSLYIDLIDTKNKELVWQGRGVGTLNNTKNIEKKEERIKKFVSQILEAYPPAIAAN</sequence>
<evidence type="ECO:0000313" key="4">
    <source>
        <dbReference type="Proteomes" id="UP000050280"/>
    </source>
</evidence>
<feature type="domain" description="DUF4136" evidence="2">
    <location>
        <begin position="27"/>
        <end position="195"/>
    </location>
</feature>
<feature type="chain" id="PRO_5006135002" evidence="1">
    <location>
        <begin position="22"/>
        <end position="200"/>
    </location>
</feature>
<protein>
    <submittedName>
        <fullName evidence="3">Putative lipoprotein</fullName>
    </submittedName>
</protein>
<dbReference type="Gene3D" id="3.30.160.670">
    <property type="match status" value="1"/>
</dbReference>
<dbReference type="Pfam" id="PF13590">
    <property type="entry name" value="DUF4136"/>
    <property type="match status" value="1"/>
</dbReference>
<dbReference type="Proteomes" id="UP000050280">
    <property type="component" value="Unassembled WGS sequence"/>
</dbReference>
<comment type="caution">
    <text evidence="3">The sequence shown here is derived from an EMBL/GenBank/DDBJ whole genome shotgun (WGS) entry which is preliminary data.</text>
</comment>
<feature type="signal peptide" evidence="1">
    <location>
        <begin position="1"/>
        <end position="21"/>
    </location>
</feature>
<evidence type="ECO:0000259" key="2">
    <source>
        <dbReference type="Pfam" id="PF13590"/>
    </source>
</evidence>
<dbReference type="PROSITE" id="PS51257">
    <property type="entry name" value="PROKAR_LIPOPROTEIN"/>
    <property type="match status" value="1"/>
</dbReference>
<reference evidence="3 4" key="1">
    <citation type="submission" date="2015-09" db="EMBL/GenBank/DDBJ databases">
        <title>Genome sequence of the marine flavobacterium Croceitalea dokdonensis DOKDO 023 that contains proton- and sodium-pumping rhodopsins.</title>
        <authorList>
            <person name="Kwon S.-K."/>
            <person name="Lee H.K."/>
            <person name="Kwak M.-J."/>
            <person name="Kim J.F."/>
        </authorList>
    </citation>
    <scope>NUCLEOTIDE SEQUENCE [LARGE SCALE GENOMIC DNA]</scope>
    <source>
        <strain evidence="3 4">DOKDO 023</strain>
    </source>
</reference>
<dbReference type="EMBL" id="LDJX01000005">
    <property type="protein sequence ID" value="KPM31149.1"/>
    <property type="molecule type" value="Genomic_DNA"/>
</dbReference>
<name>A0A0P7ARG5_9FLAO</name>
<dbReference type="OrthoDB" id="5432251at2"/>
<keyword evidence="1" id="KW-0732">Signal</keyword>
<dbReference type="STRING" id="1300341.I595_2413"/>
<proteinExistence type="predicted"/>
<evidence type="ECO:0000256" key="1">
    <source>
        <dbReference type="SAM" id="SignalP"/>
    </source>
</evidence>
<dbReference type="PATRIC" id="fig|1300341.3.peg.2580"/>
<dbReference type="RefSeq" id="WP_054559489.1">
    <property type="nucleotide sequence ID" value="NZ_LDJX01000005.1"/>
</dbReference>
<gene>
    <name evidence="3" type="ORF">I595_2413</name>
</gene>
<dbReference type="InterPro" id="IPR025411">
    <property type="entry name" value="DUF4136"/>
</dbReference>
<organism evidence="3 4">
    <name type="scientific">Croceitalea dokdonensis DOKDO 023</name>
    <dbReference type="NCBI Taxonomy" id="1300341"/>
    <lineage>
        <taxon>Bacteria</taxon>
        <taxon>Pseudomonadati</taxon>
        <taxon>Bacteroidota</taxon>
        <taxon>Flavobacteriia</taxon>
        <taxon>Flavobacteriales</taxon>
        <taxon>Flavobacteriaceae</taxon>
        <taxon>Croceitalea</taxon>
    </lineage>
</organism>
<keyword evidence="3" id="KW-0449">Lipoprotein</keyword>
<accession>A0A0P7ARG5</accession>
<dbReference type="AlphaFoldDB" id="A0A0P7ARG5"/>